<organism evidence="2 3">
    <name type="scientific">Rangifer tarandus platyrhynchus</name>
    <name type="common">Svalbard reindeer</name>
    <dbReference type="NCBI Taxonomy" id="3082113"/>
    <lineage>
        <taxon>Eukaryota</taxon>
        <taxon>Metazoa</taxon>
        <taxon>Chordata</taxon>
        <taxon>Craniata</taxon>
        <taxon>Vertebrata</taxon>
        <taxon>Euteleostomi</taxon>
        <taxon>Mammalia</taxon>
        <taxon>Eutheria</taxon>
        <taxon>Laurasiatheria</taxon>
        <taxon>Artiodactyla</taxon>
        <taxon>Ruminantia</taxon>
        <taxon>Pecora</taxon>
        <taxon>Cervidae</taxon>
        <taxon>Odocoileinae</taxon>
        <taxon>Rangifer</taxon>
    </lineage>
</organism>
<evidence type="ECO:0000313" key="2">
    <source>
        <dbReference type="EMBL" id="CAI9176399.1"/>
    </source>
</evidence>
<feature type="region of interest" description="Disordered" evidence="1">
    <location>
        <begin position="128"/>
        <end position="158"/>
    </location>
</feature>
<dbReference type="Proteomes" id="UP001176941">
    <property type="component" value="Chromosome 6"/>
</dbReference>
<feature type="compositionally biased region" description="Basic and acidic residues" evidence="1">
    <location>
        <begin position="129"/>
        <end position="142"/>
    </location>
</feature>
<reference evidence="2" key="1">
    <citation type="submission" date="2023-04" db="EMBL/GenBank/DDBJ databases">
        <authorList>
            <consortium name="ELIXIR-Norway"/>
        </authorList>
    </citation>
    <scope>NUCLEOTIDE SEQUENCE [LARGE SCALE GENOMIC DNA]</scope>
</reference>
<proteinExistence type="predicted"/>
<accession>A0ABN8ZXA7</accession>
<evidence type="ECO:0000256" key="1">
    <source>
        <dbReference type="SAM" id="MobiDB-lite"/>
    </source>
</evidence>
<name>A0ABN8ZXA7_RANTA</name>
<dbReference type="EMBL" id="OX459942">
    <property type="protein sequence ID" value="CAI9176399.1"/>
    <property type="molecule type" value="Genomic_DNA"/>
</dbReference>
<sequence>MQQRRSRQVRALGVRGRAEDAGSQLSAPSPEAAALPIRCDNTTKSGKLLFRFPKRRGRAAAVDSFVRGRRPTGSCSDSSVICSEHFAPVCFDVSSVIQQNLCFSERLRPVAGAVSILHPVAFLLKPKGKKEETERAAGEGRKAPGSQAVRQSQATPGPAFCTLLWPG</sequence>
<keyword evidence="3" id="KW-1185">Reference proteome</keyword>
<protein>
    <recommendedName>
        <fullName evidence="4">THAP domain containing 10</fullName>
    </recommendedName>
</protein>
<gene>
    <name evidence="2" type="ORF">MRATA1EN1_LOCUS25361</name>
</gene>
<evidence type="ECO:0000313" key="3">
    <source>
        <dbReference type="Proteomes" id="UP001176941"/>
    </source>
</evidence>
<feature type="region of interest" description="Disordered" evidence="1">
    <location>
        <begin position="1"/>
        <end position="29"/>
    </location>
</feature>
<evidence type="ECO:0008006" key="4">
    <source>
        <dbReference type="Google" id="ProtNLM"/>
    </source>
</evidence>